<protein>
    <submittedName>
        <fullName evidence="2">Uncharacterized protein</fullName>
    </submittedName>
</protein>
<dbReference type="EMBL" id="JBHSEI010000002">
    <property type="protein sequence ID" value="MFC4637762.1"/>
    <property type="molecule type" value="Genomic_DNA"/>
</dbReference>
<comment type="caution">
    <text evidence="2">The sequence shown here is derived from an EMBL/GenBank/DDBJ whole genome shotgun (WGS) entry which is preliminary data.</text>
</comment>
<dbReference type="RefSeq" id="WP_380060795.1">
    <property type="nucleotide sequence ID" value="NZ_JBHSEI010000002.1"/>
</dbReference>
<reference evidence="3" key="1">
    <citation type="journal article" date="2019" name="Int. J. Syst. Evol. Microbiol.">
        <title>The Global Catalogue of Microorganisms (GCM) 10K type strain sequencing project: providing services to taxonomists for standard genome sequencing and annotation.</title>
        <authorList>
            <consortium name="The Broad Institute Genomics Platform"/>
            <consortium name="The Broad Institute Genome Sequencing Center for Infectious Disease"/>
            <person name="Wu L."/>
            <person name="Ma J."/>
        </authorList>
    </citation>
    <scope>NUCLEOTIDE SEQUENCE [LARGE SCALE GENOMIC DNA]</scope>
    <source>
        <strain evidence="3">CCUG 55995</strain>
    </source>
</reference>
<evidence type="ECO:0000313" key="3">
    <source>
        <dbReference type="Proteomes" id="UP001595952"/>
    </source>
</evidence>
<evidence type="ECO:0000313" key="2">
    <source>
        <dbReference type="EMBL" id="MFC4637762.1"/>
    </source>
</evidence>
<accession>A0ABV9I601</accession>
<sequence length="82" mass="8788">MKPFIAAALLASTAQAAPLLGTTSSFFESSFCTTYRCELSAREPLGGGAVDFRYTLKPEVAPRPNDIPEAGPTLSVIRRELL</sequence>
<organism evidence="2 3">
    <name type="scientific">Deinococcus hohokamensis</name>
    <dbReference type="NCBI Taxonomy" id="309883"/>
    <lineage>
        <taxon>Bacteria</taxon>
        <taxon>Thermotogati</taxon>
        <taxon>Deinococcota</taxon>
        <taxon>Deinococci</taxon>
        <taxon>Deinococcales</taxon>
        <taxon>Deinococcaceae</taxon>
        <taxon>Deinococcus</taxon>
    </lineage>
</organism>
<dbReference type="Proteomes" id="UP001595952">
    <property type="component" value="Unassembled WGS sequence"/>
</dbReference>
<evidence type="ECO:0000256" key="1">
    <source>
        <dbReference type="SAM" id="SignalP"/>
    </source>
</evidence>
<proteinExistence type="predicted"/>
<keyword evidence="3" id="KW-1185">Reference proteome</keyword>
<name>A0ABV9I601_9DEIO</name>
<feature type="signal peptide" evidence="1">
    <location>
        <begin position="1"/>
        <end position="16"/>
    </location>
</feature>
<keyword evidence="1" id="KW-0732">Signal</keyword>
<gene>
    <name evidence="2" type="ORF">ACFO0D_05350</name>
</gene>
<feature type="chain" id="PRO_5046517182" evidence="1">
    <location>
        <begin position="17"/>
        <end position="82"/>
    </location>
</feature>